<dbReference type="NCBIfam" id="NF033539">
    <property type="entry name" value="transpos_IS1380"/>
    <property type="match status" value="1"/>
</dbReference>
<dbReference type="Pfam" id="PF13701">
    <property type="entry name" value="DDE_Tnp_1_4"/>
    <property type="match status" value="1"/>
</dbReference>
<name>A0A3M8RAP3_9PROT</name>
<evidence type="ECO:0000259" key="1">
    <source>
        <dbReference type="Pfam" id="PF13701"/>
    </source>
</evidence>
<dbReference type="EMBL" id="RIZI01000152">
    <property type="protein sequence ID" value="RNF64224.1"/>
    <property type="molecule type" value="Genomic_DNA"/>
</dbReference>
<organism evidence="2">
    <name type="scientific">Acidithiobacillus sulfuriphilus</name>
    <dbReference type="NCBI Taxonomy" id="1867749"/>
    <lineage>
        <taxon>Bacteria</taxon>
        <taxon>Pseudomonadati</taxon>
        <taxon>Pseudomonadota</taxon>
        <taxon>Acidithiobacillia</taxon>
        <taxon>Acidithiobacillales</taxon>
        <taxon>Acidithiobacillaceae</taxon>
        <taxon>Acidithiobacillus</taxon>
    </lineage>
</organism>
<comment type="caution">
    <text evidence="2">The sequence shown here is derived from an EMBL/GenBank/DDBJ whole genome shotgun (WGS) entry which is preliminary data.</text>
</comment>
<proteinExistence type="predicted"/>
<dbReference type="InterPro" id="IPR025668">
    <property type="entry name" value="Tnp_DDE_dom"/>
</dbReference>
<accession>A0A3M8RAP3</accession>
<reference evidence="2" key="1">
    <citation type="submission" date="2018-10" db="EMBL/GenBank/DDBJ databases">
        <title>Acidithiobacillus sulfuriphilus sp. nov.: an extremely acidophilic sulfur-oxidizing chemolithotroph isolated from a neutral pH environment.</title>
        <authorList>
            <person name="Falagan C."/>
            <person name="Moya-Beltran A."/>
            <person name="Quatrini R."/>
            <person name="Johnson D.B."/>
        </authorList>
    </citation>
    <scope>NUCLEOTIDE SEQUENCE [LARGE SCALE GENOMIC DNA]</scope>
    <source>
        <strain evidence="2">CJ-2</strain>
    </source>
</reference>
<dbReference type="AlphaFoldDB" id="A0A3M8RAP3"/>
<sequence length="429" mass="47679">MQKMARTVLPFKLAATEESMTAPSGLVLLGEFAQGAGLHRWLEREMPKPGSGHAYTATEHVLPLILMLAGGGRSLEDLRMVHGDSALRRLLHLDRLPSSDAAGDWLRRAGESKGLAGLDRVNQRVVERRLRKFGRTAHTLDIDATQIIAEKRSTEWTYKGERGYMPMVDHLAEAGVVIHDDFRAGNVAPASANLDFVKACEARLPKGHRLAAIRADSASYQADLFNYCEETGRTFAIGGRLDAPTLVAIAAIPESAWTRYADCAVAETVHSREATHKAFRLIVVRPRHQADLLEEERPRYHVIASNQTGSTADVLIWYRQRGEHSENGIKELKIGFGMERMPCGQESANAAFFRIGVIAHNLFVLLKHSALGEGWQRHRIATVRWRLFQVPGRLIRHAGVWVLKVAATFAEDFANIRARGYATLHELAP</sequence>
<feature type="domain" description="Transposase DDE" evidence="1">
    <location>
        <begin position="16"/>
        <end position="410"/>
    </location>
</feature>
<protein>
    <submittedName>
        <fullName evidence="2">IS1380 family transposase</fullName>
    </submittedName>
</protein>
<gene>
    <name evidence="2" type="ORF">EC580_06025</name>
</gene>
<dbReference type="OrthoDB" id="9815173at2"/>
<evidence type="ECO:0000313" key="2">
    <source>
        <dbReference type="EMBL" id="RNF64224.1"/>
    </source>
</evidence>
<dbReference type="InterPro" id="IPR047960">
    <property type="entry name" value="Transpos_IS1380"/>
</dbReference>